<dbReference type="InterPro" id="IPR018044">
    <property type="entry name" value="Peptidase_S11"/>
</dbReference>
<dbReference type="SUPFAM" id="SSF56601">
    <property type="entry name" value="beta-lactamase/transpeptidase-like"/>
    <property type="match status" value="1"/>
</dbReference>
<feature type="active site" evidence="7">
    <location>
        <position position="140"/>
    </location>
</feature>
<dbReference type="AlphaFoldDB" id="A0A1Y5Q0N7"/>
<gene>
    <name evidence="12" type="ORF">SPPYR_1924</name>
</gene>
<dbReference type="Pfam" id="PF00768">
    <property type="entry name" value="Peptidase_S11"/>
    <property type="match status" value="1"/>
</dbReference>
<feature type="active site" description="Acyl-ester intermediate" evidence="7">
    <location>
        <position position="75"/>
    </location>
</feature>
<evidence type="ECO:0000259" key="11">
    <source>
        <dbReference type="Pfam" id="PF00768"/>
    </source>
</evidence>
<evidence type="ECO:0000256" key="7">
    <source>
        <dbReference type="PIRSR" id="PIRSR618044-1"/>
    </source>
</evidence>
<evidence type="ECO:0000256" key="2">
    <source>
        <dbReference type="ARBA" id="ARBA00022729"/>
    </source>
</evidence>
<dbReference type="GO" id="GO:0008360">
    <property type="term" value="P:regulation of cell shape"/>
    <property type="evidence" value="ECO:0007669"/>
    <property type="project" value="UniProtKB-KW"/>
</dbReference>
<reference evidence="12" key="1">
    <citation type="submission" date="2016-03" db="EMBL/GenBank/DDBJ databases">
        <authorList>
            <person name="Ploux O."/>
        </authorList>
    </citation>
    <scope>NUCLEOTIDE SEQUENCE</scope>
    <source>
        <strain evidence="12">UC10</strain>
    </source>
</reference>
<evidence type="ECO:0000256" key="5">
    <source>
        <dbReference type="ARBA" id="ARBA00022984"/>
    </source>
</evidence>
<dbReference type="PANTHER" id="PTHR21581">
    <property type="entry name" value="D-ALANYL-D-ALANINE CARBOXYPEPTIDASE"/>
    <property type="match status" value="1"/>
</dbReference>
<accession>A0A1Y5Q0N7</accession>
<feature type="binding site" evidence="8">
    <location>
        <position position="250"/>
    </location>
    <ligand>
        <name>substrate</name>
    </ligand>
</feature>
<dbReference type="GO" id="GO:0009252">
    <property type="term" value="P:peptidoglycan biosynthetic process"/>
    <property type="evidence" value="ECO:0007669"/>
    <property type="project" value="UniProtKB-KW"/>
</dbReference>
<evidence type="ECO:0000256" key="1">
    <source>
        <dbReference type="ARBA" id="ARBA00007164"/>
    </source>
</evidence>
<keyword evidence="4" id="KW-0133">Cell shape</keyword>
<feature type="signal peptide" evidence="10">
    <location>
        <begin position="1"/>
        <end position="29"/>
    </location>
</feature>
<dbReference type="KEGG" id="sphu:SPPYR_1924"/>
<dbReference type="EC" id="3.4.16.4" evidence="12"/>
<name>A0A1Y5Q0N7_9SPHN</name>
<dbReference type="GO" id="GO:0009002">
    <property type="term" value="F:serine-type D-Ala-D-Ala carboxypeptidase activity"/>
    <property type="evidence" value="ECO:0007669"/>
    <property type="project" value="UniProtKB-EC"/>
</dbReference>
<keyword evidence="2 10" id="KW-0732">Signal</keyword>
<protein>
    <submittedName>
        <fullName evidence="12">Serine-type D-Ala-D-Ala carboxypeptidase</fullName>
        <ecNumber evidence="12">3.4.16.4</ecNumber>
    </submittedName>
</protein>
<feature type="domain" description="Peptidase S11 D-alanyl-D-alanine carboxypeptidase A N-terminal" evidence="11">
    <location>
        <begin position="45"/>
        <end position="279"/>
    </location>
</feature>
<dbReference type="EMBL" id="LT598653">
    <property type="protein sequence ID" value="SBV33044.1"/>
    <property type="molecule type" value="Genomic_DNA"/>
</dbReference>
<dbReference type="GO" id="GO:0071555">
    <property type="term" value="P:cell wall organization"/>
    <property type="evidence" value="ECO:0007669"/>
    <property type="project" value="UniProtKB-KW"/>
</dbReference>
<evidence type="ECO:0000256" key="10">
    <source>
        <dbReference type="SAM" id="SignalP"/>
    </source>
</evidence>
<keyword evidence="12" id="KW-0645">Protease</keyword>
<evidence type="ECO:0000256" key="9">
    <source>
        <dbReference type="RuleBase" id="RU004016"/>
    </source>
</evidence>
<evidence type="ECO:0000256" key="3">
    <source>
        <dbReference type="ARBA" id="ARBA00022801"/>
    </source>
</evidence>
<feature type="active site" description="Proton acceptor" evidence="7">
    <location>
        <position position="78"/>
    </location>
</feature>
<dbReference type="Gene3D" id="3.40.710.10">
    <property type="entry name" value="DD-peptidase/beta-lactamase superfamily"/>
    <property type="match status" value="1"/>
</dbReference>
<keyword evidence="3 12" id="KW-0378">Hydrolase</keyword>
<proteinExistence type="inferred from homology"/>
<dbReference type="RefSeq" id="WP_295326706.1">
    <property type="nucleotide sequence ID" value="NZ_LT598653.1"/>
</dbReference>
<dbReference type="InterPro" id="IPR012338">
    <property type="entry name" value="Beta-lactam/transpept-like"/>
</dbReference>
<dbReference type="InterPro" id="IPR001967">
    <property type="entry name" value="Peptidase_S11_N"/>
</dbReference>
<evidence type="ECO:0000256" key="6">
    <source>
        <dbReference type="ARBA" id="ARBA00023316"/>
    </source>
</evidence>
<feature type="chain" id="PRO_5012509111" evidence="10">
    <location>
        <begin position="30"/>
        <end position="316"/>
    </location>
</feature>
<evidence type="ECO:0000256" key="4">
    <source>
        <dbReference type="ARBA" id="ARBA00022960"/>
    </source>
</evidence>
<organism evidence="12">
    <name type="scientific">uncultured Sphingopyxis sp</name>
    <dbReference type="NCBI Taxonomy" id="310581"/>
    <lineage>
        <taxon>Bacteria</taxon>
        <taxon>Pseudomonadati</taxon>
        <taxon>Pseudomonadota</taxon>
        <taxon>Alphaproteobacteria</taxon>
        <taxon>Sphingomonadales</taxon>
        <taxon>Sphingomonadaceae</taxon>
        <taxon>Sphingopyxis</taxon>
        <taxon>environmental samples</taxon>
    </lineage>
</organism>
<evidence type="ECO:0000256" key="8">
    <source>
        <dbReference type="PIRSR" id="PIRSR618044-2"/>
    </source>
</evidence>
<keyword evidence="6" id="KW-0961">Cell wall biogenesis/degradation</keyword>
<keyword evidence="5" id="KW-0573">Peptidoglycan synthesis</keyword>
<dbReference type="GO" id="GO:0006508">
    <property type="term" value="P:proteolysis"/>
    <property type="evidence" value="ECO:0007669"/>
    <property type="project" value="InterPro"/>
</dbReference>
<dbReference type="PRINTS" id="PR00725">
    <property type="entry name" value="DADACBPTASE1"/>
</dbReference>
<sequence length="316" mass="33430">MSTPTPFFRTAAIALSGFALLFVHPAASAREAGPKSAPVIGAPYETEAPIAMLKDLDSGRVLFSRGADKRFAPASMAKVMTAYVVLDLIAKGELSRDKLFTVEDATWKKWSARRGGSTMFLRAGEKVSVDDLLKGLITVSGNDAASVLAVGIDGSETAFVKRMNDMAARIGMTSSRFGTASGWPDGGVTKVSAGDLILLAGRLIRDHPAAYARYFSIPKFQHGLSPDGKPIVQANRNPILGRFAGADGLKTGHTSEAGYCFLGSAKRDGRRLIMVVAGMSSEKARREEAERLMNWGFASGGASIATKGRTAAIAAR</sequence>
<dbReference type="PANTHER" id="PTHR21581:SF6">
    <property type="entry name" value="TRAFFICKING PROTEIN PARTICLE COMPLEX SUBUNIT 12"/>
    <property type="match status" value="1"/>
</dbReference>
<evidence type="ECO:0000313" key="12">
    <source>
        <dbReference type="EMBL" id="SBV33044.1"/>
    </source>
</evidence>
<keyword evidence="12" id="KW-0121">Carboxypeptidase</keyword>
<comment type="similarity">
    <text evidence="1 9">Belongs to the peptidase S11 family.</text>
</comment>